<organism evidence="2 3">
    <name type="scientific">Lineolata rhizophorae</name>
    <dbReference type="NCBI Taxonomy" id="578093"/>
    <lineage>
        <taxon>Eukaryota</taxon>
        <taxon>Fungi</taxon>
        <taxon>Dikarya</taxon>
        <taxon>Ascomycota</taxon>
        <taxon>Pezizomycotina</taxon>
        <taxon>Dothideomycetes</taxon>
        <taxon>Dothideomycetes incertae sedis</taxon>
        <taxon>Lineolatales</taxon>
        <taxon>Lineolataceae</taxon>
        <taxon>Lineolata</taxon>
    </lineage>
</organism>
<dbReference type="AlphaFoldDB" id="A0A6A6NW33"/>
<keyword evidence="3" id="KW-1185">Reference proteome</keyword>
<proteinExistence type="predicted"/>
<evidence type="ECO:0000313" key="2">
    <source>
        <dbReference type="EMBL" id="KAF2455980.1"/>
    </source>
</evidence>
<gene>
    <name evidence="2" type="ORF">BDY21DRAFT_65232</name>
</gene>
<dbReference type="Proteomes" id="UP000799766">
    <property type="component" value="Unassembled WGS sequence"/>
</dbReference>
<sequence>MSPLDRHAVESPYSTSARDSRAVLQRTTAPGSVATTPGRPPVNRPQTELYTGYTPSCTSQFNSVQHVYAARSATLARSTLPRNRTTSGHSPRMAAVMLTRRAAHATSHRRREI</sequence>
<evidence type="ECO:0000313" key="3">
    <source>
        <dbReference type="Proteomes" id="UP000799766"/>
    </source>
</evidence>
<reference evidence="2" key="1">
    <citation type="journal article" date="2020" name="Stud. Mycol.">
        <title>101 Dothideomycetes genomes: a test case for predicting lifestyles and emergence of pathogens.</title>
        <authorList>
            <person name="Haridas S."/>
            <person name="Albert R."/>
            <person name="Binder M."/>
            <person name="Bloem J."/>
            <person name="Labutti K."/>
            <person name="Salamov A."/>
            <person name="Andreopoulos B."/>
            <person name="Baker S."/>
            <person name="Barry K."/>
            <person name="Bills G."/>
            <person name="Bluhm B."/>
            <person name="Cannon C."/>
            <person name="Castanera R."/>
            <person name="Culley D."/>
            <person name="Daum C."/>
            <person name="Ezra D."/>
            <person name="Gonzalez J."/>
            <person name="Henrissat B."/>
            <person name="Kuo A."/>
            <person name="Liang C."/>
            <person name="Lipzen A."/>
            <person name="Lutzoni F."/>
            <person name="Magnuson J."/>
            <person name="Mondo S."/>
            <person name="Nolan M."/>
            <person name="Ohm R."/>
            <person name="Pangilinan J."/>
            <person name="Park H.-J."/>
            <person name="Ramirez L."/>
            <person name="Alfaro M."/>
            <person name="Sun H."/>
            <person name="Tritt A."/>
            <person name="Yoshinaga Y."/>
            <person name="Zwiers L.-H."/>
            <person name="Turgeon B."/>
            <person name="Goodwin S."/>
            <person name="Spatafora J."/>
            <person name="Crous P."/>
            <person name="Grigoriev I."/>
        </authorList>
    </citation>
    <scope>NUCLEOTIDE SEQUENCE</scope>
    <source>
        <strain evidence="2">ATCC 16933</strain>
    </source>
</reference>
<accession>A0A6A6NW33</accession>
<dbReference type="EMBL" id="MU001685">
    <property type="protein sequence ID" value="KAF2455980.1"/>
    <property type="molecule type" value="Genomic_DNA"/>
</dbReference>
<feature type="compositionally biased region" description="Polar residues" evidence="1">
    <location>
        <begin position="25"/>
        <end position="35"/>
    </location>
</feature>
<feature type="region of interest" description="Disordered" evidence="1">
    <location>
        <begin position="1"/>
        <end position="51"/>
    </location>
</feature>
<name>A0A6A6NW33_9PEZI</name>
<evidence type="ECO:0000256" key="1">
    <source>
        <dbReference type="SAM" id="MobiDB-lite"/>
    </source>
</evidence>
<protein>
    <submittedName>
        <fullName evidence="2">Uncharacterized protein</fullName>
    </submittedName>
</protein>